<evidence type="ECO:0008006" key="4">
    <source>
        <dbReference type="Google" id="ProtNLM"/>
    </source>
</evidence>
<feature type="transmembrane region" description="Helical" evidence="1">
    <location>
        <begin position="240"/>
        <end position="265"/>
    </location>
</feature>
<dbReference type="RefSeq" id="WP_215124074.1">
    <property type="nucleotide sequence ID" value="NZ_CP075896.1"/>
</dbReference>
<protein>
    <recommendedName>
        <fullName evidence="4">DUF3592 domain-containing protein</fullName>
    </recommendedName>
</protein>
<keyword evidence="1" id="KW-1133">Transmembrane helix</keyword>
<evidence type="ECO:0000256" key="1">
    <source>
        <dbReference type="SAM" id="Phobius"/>
    </source>
</evidence>
<keyword evidence="1" id="KW-0472">Membrane</keyword>
<sequence length="267" mass="28090">MATTAAALVLRGRRRTALRLEGRVVVLRRPTEELRIPVEAMAAVRAEGRAVEIELLGGAEPVVYRLEGVSEAGAAAFGQTVARLLPEPDGDAEPVDGPSLVDVRLLPGRNRGWHASGRRTLTAVAALFYAGLVAAVGVFGGGGQVAALLGGSVALYAGCFMVYAGARANVDDWRLKRRGITVVAQFSHYTNKRRVYTYATATGQSHTYQTAGSGTDPIEVTYDPARPGDARAGVSLLNTLIMVFLLAIPAFVAVMGILLVAHVVAAL</sequence>
<keyword evidence="1" id="KW-0812">Transmembrane</keyword>
<dbReference type="Proteomes" id="UP000679629">
    <property type="component" value="Chromosome"/>
</dbReference>
<feature type="transmembrane region" description="Helical" evidence="1">
    <location>
        <begin position="145"/>
        <end position="166"/>
    </location>
</feature>
<accession>A0ABX8G415</accession>
<gene>
    <name evidence="2" type="ORF">KJK29_38595</name>
</gene>
<dbReference type="EMBL" id="CP075896">
    <property type="protein sequence ID" value="QWB28038.1"/>
    <property type="molecule type" value="Genomic_DNA"/>
</dbReference>
<keyword evidence="3" id="KW-1185">Reference proteome</keyword>
<evidence type="ECO:0000313" key="2">
    <source>
        <dbReference type="EMBL" id="QWB28038.1"/>
    </source>
</evidence>
<reference evidence="3" key="1">
    <citation type="submission" date="2021-05" db="EMBL/GenBank/DDBJ databases">
        <title>Direct Submission.</title>
        <authorList>
            <person name="Li K."/>
            <person name="Gao J."/>
        </authorList>
    </citation>
    <scope>NUCLEOTIDE SEQUENCE [LARGE SCALE GENOMIC DNA]</scope>
    <source>
        <strain evidence="3">MG62</strain>
    </source>
</reference>
<evidence type="ECO:0000313" key="3">
    <source>
        <dbReference type="Proteomes" id="UP000679629"/>
    </source>
</evidence>
<feature type="transmembrane region" description="Helical" evidence="1">
    <location>
        <begin position="120"/>
        <end position="139"/>
    </location>
</feature>
<name>A0ABX8G415_9ACTN</name>
<proteinExistence type="predicted"/>
<organism evidence="2 3">
    <name type="scientific">Streptomyces koelreuteriae</name>
    <dbReference type="NCBI Taxonomy" id="2838015"/>
    <lineage>
        <taxon>Bacteria</taxon>
        <taxon>Bacillati</taxon>
        <taxon>Actinomycetota</taxon>
        <taxon>Actinomycetes</taxon>
        <taxon>Kitasatosporales</taxon>
        <taxon>Streptomycetaceae</taxon>
        <taxon>Streptomyces</taxon>
    </lineage>
</organism>